<dbReference type="InterPro" id="IPR010281">
    <property type="entry name" value="DUF885"/>
</dbReference>
<reference evidence="2 3" key="1">
    <citation type="submission" date="2022-05" db="EMBL/GenBank/DDBJ databases">
        <authorList>
            <consortium name="Genoscope - CEA"/>
            <person name="William W."/>
        </authorList>
    </citation>
    <scope>NUCLEOTIDE SEQUENCE [LARGE SCALE GENOMIC DNA]</scope>
</reference>
<keyword evidence="1" id="KW-1133">Transmembrane helix</keyword>
<feature type="transmembrane region" description="Helical" evidence="1">
    <location>
        <begin position="20"/>
        <end position="44"/>
    </location>
</feature>
<dbReference type="PANTHER" id="PTHR33361">
    <property type="entry name" value="GLR0591 PROTEIN"/>
    <property type="match status" value="1"/>
</dbReference>
<name>A0AAU9X834_9CNID</name>
<dbReference type="Proteomes" id="UP001159428">
    <property type="component" value="Unassembled WGS sequence"/>
</dbReference>
<keyword evidence="1" id="KW-0472">Membrane</keyword>
<keyword evidence="3" id="KW-1185">Reference proteome</keyword>
<dbReference type="EMBL" id="CALNXJ010000032">
    <property type="protein sequence ID" value="CAH3138463.1"/>
    <property type="molecule type" value="Genomic_DNA"/>
</dbReference>
<proteinExistence type="predicted"/>
<protein>
    <submittedName>
        <fullName evidence="2">Uncharacterized protein</fullName>
    </submittedName>
</protein>
<comment type="caution">
    <text evidence="2">The sequence shown here is derived from an EMBL/GenBank/DDBJ whole genome shotgun (WGS) entry which is preliminary data.</text>
</comment>
<organism evidence="2 3">
    <name type="scientific">Pocillopora meandrina</name>
    <dbReference type="NCBI Taxonomy" id="46732"/>
    <lineage>
        <taxon>Eukaryota</taxon>
        <taxon>Metazoa</taxon>
        <taxon>Cnidaria</taxon>
        <taxon>Anthozoa</taxon>
        <taxon>Hexacorallia</taxon>
        <taxon>Scleractinia</taxon>
        <taxon>Astrocoeniina</taxon>
        <taxon>Pocilloporidae</taxon>
        <taxon>Pocillopora</taxon>
    </lineage>
</organism>
<keyword evidence="1" id="KW-0812">Transmembrane</keyword>
<evidence type="ECO:0000313" key="3">
    <source>
        <dbReference type="Proteomes" id="UP001159428"/>
    </source>
</evidence>
<evidence type="ECO:0000256" key="1">
    <source>
        <dbReference type="SAM" id="Phobius"/>
    </source>
</evidence>
<gene>
    <name evidence="2" type="ORF">PMEA_00018457</name>
</gene>
<dbReference type="AlphaFoldDB" id="A0AAU9X834"/>
<sequence>MIFSDQRSIKFEGRDSKFRIVSLVLLAVGVIFLVVGIVLTVIALKEKDEKTHDSNIAKRETSLSGGCDGSEEAKRIGLDEFLSRVQATYYELHPYDVFQDPDVKTETSLALLKEITDKKINEDALKSRERKAIAQVKHYLQHIFGQPYDVNYYAGDWMLGPNLFCWQAICYHGYGVYQGLGSYHKPFNASDVELIEKKLKTHKAGILQYIENMKIGVRRGMVRSVEECKAGIDSIELVYSGISLHNATGVLNEWFVQPLLDPLYYSNITEETDKKWKAEHKGKSVSETVKEYLVKYLGEPLEQMLRY</sequence>
<accession>A0AAU9X834</accession>
<dbReference type="PANTHER" id="PTHR33361:SF2">
    <property type="entry name" value="DUF885 DOMAIN-CONTAINING PROTEIN"/>
    <property type="match status" value="1"/>
</dbReference>
<evidence type="ECO:0000313" key="2">
    <source>
        <dbReference type="EMBL" id="CAH3138463.1"/>
    </source>
</evidence>